<dbReference type="Gene3D" id="1.10.10.60">
    <property type="entry name" value="Homeodomain-like"/>
    <property type="match status" value="1"/>
</dbReference>
<dbReference type="AlphaFoldDB" id="A0A841JSE7"/>
<keyword evidence="2" id="KW-1185">Reference proteome</keyword>
<protein>
    <submittedName>
        <fullName evidence="1">Uncharacterized protein</fullName>
    </submittedName>
</protein>
<evidence type="ECO:0000313" key="2">
    <source>
        <dbReference type="Proteomes" id="UP000538666"/>
    </source>
</evidence>
<reference evidence="1 2" key="1">
    <citation type="submission" date="2020-08" db="EMBL/GenBank/DDBJ databases">
        <title>Genomic Encyclopedia of Type Strains, Phase IV (KMG-IV): sequencing the most valuable type-strain genomes for metagenomic binning, comparative biology and taxonomic classification.</title>
        <authorList>
            <person name="Goeker M."/>
        </authorList>
    </citation>
    <scope>NUCLEOTIDE SEQUENCE [LARGE SCALE GENOMIC DNA]</scope>
    <source>
        <strain evidence="1 2">DSM 103733</strain>
    </source>
</reference>
<dbReference type="Proteomes" id="UP000538666">
    <property type="component" value="Unassembled WGS sequence"/>
</dbReference>
<accession>A0A841JSE7</accession>
<comment type="caution">
    <text evidence="1">The sequence shown here is derived from an EMBL/GenBank/DDBJ whole genome shotgun (WGS) entry which is preliminary data.</text>
</comment>
<name>A0A841JSE7_9BACT</name>
<proteinExistence type="predicted"/>
<evidence type="ECO:0000313" key="1">
    <source>
        <dbReference type="EMBL" id="MBB6144333.1"/>
    </source>
</evidence>
<organism evidence="1 2">
    <name type="scientific">Silvibacterium bohemicum</name>
    <dbReference type="NCBI Taxonomy" id="1577686"/>
    <lineage>
        <taxon>Bacteria</taxon>
        <taxon>Pseudomonadati</taxon>
        <taxon>Acidobacteriota</taxon>
        <taxon>Terriglobia</taxon>
        <taxon>Terriglobales</taxon>
        <taxon>Acidobacteriaceae</taxon>
        <taxon>Silvibacterium</taxon>
    </lineage>
</organism>
<dbReference type="OrthoDB" id="109775at2"/>
<sequence>MSRLGQTTSSPPRWGPEAMSLVAHAKVLSGNKLEQLVVRLQRHSGRPKQECWRFVIQHGLKTSVDHRRWTEEEIEYVREALVKLTIEEIAKKLKRTPRAVRSMLVRNGLGIREIRCDRFSLESLAHALRVRTDEVRSWIDQGWLQATISLEGKRRSYIITPEALAAMYKNHLPKILERGARSQSLFEAYLQYCYSPKHTVGEQLLDVRRDKRERAAFASLNEDDQDIDEDDGDEV</sequence>
<gene>
    <name evidence="1" type="ORF">HNQ77_002285</name>
</gene>
<dbReference type="EMBL" id="JACHEK010000004">
    <property type="protein sequence ID" value="MBB6144333.1"/>
    <property type="molecule type" value="Genomic_DNA"/>
</dbReference>
<dbReference type="RefSeq" id="WP_156185883.1">
    <property type="nucleotide sequence ID" value="NZ_JACHEK010000004.1"/>
</dbReference>